<dbReference type="GO" id="GO:0046872">
    <property type="term" value="F:metal ion binding"/>
    <property type="evidence" value="ECO:0007669"/>
    <property type="project" value="UniProtKB-KW"/>
</dbReference>
<evidence type="ECO:0000256" key="1">
    <source>
        <dbReference type="ARBA" id="ARBA00022617"/>
    </source>
</evidence>
<dbReference type="InterPro" id="IPR013427">
    <property type="entry name" value="Haem-bd_dom_put"/>
</dbReference>
<dbReference type="PROSITE" id="PS51007">
    <property type="entry name" value="CYTC"/>
    <property type="match status" value="1"/>
</dbReference>
<evidence type="ECO:0000259" key="6">
    <source>
        <dbReference type="PROSITE" id="PS51007"/>
    </source>
</evidence>
<dbReference type="Gene3D" id="1.10.760.10">
    <property type="entry name" value="Cytochrome c-like domain"/>
    <property type="match status" value="1"/>
</dbReference>
<reference evidence="7 8" key="1">
    <citation type="submission" date="2019-02" db="EMBL/GenBank/DDBJ databases">
        <title>Deep-cultivation of Planctomycetes and their phenomic and genomic characterization uncovers novel biology.</title>
        <authorList>
            <person name="Wiegand S."/>
            <person name="Jogler M."/>
            <person name="Boedeker C."/>
            <person name="Pinto D."/>
            <person name="Vollmers J."/>
            <person name="Rivas-Marin E."/>
            <person name="Kohn T."/>
            <person name="Peeters S.H."/>
            <person name="Heuer A."/>
            <person name="Rast P."/>
            <person name="Oberbeckmann S."/>
            <person name="Bunk B."/>
            <person name="Jeske O."/>
            <person name="Meyerdierks A."/>
            <person name="Storesund J.E."/>
            <person name="Kallscheuer N."/>
            <person name="Luecker S."/>
            <person name="Lage O.M."/>
            <person name="Pohl T."/>
            <person name="Merkel B.J."/>
            <person name="Hornburger P."/>
            <person name="Mueller R.-W."/>
            <person name="Bruemmer F."/>
            <person name="Labrenz M."/>
            <person name="Spormann A.M."/>
            <person name="Op den Camp H."/>
            <person name="Overmann J."/>
            <person name="Amann R."/>
            <person name="Jetten M.S.M."/>
            <person name="Mascher T."/>
            <person name="Medema M.H."/>
            <person name="Devos D.P."/>
            <person name="Kaster A.-K."/>
            <person name="Ovreas L."/>
            <person name="Rohde M."/>
            <person name="Galperin M.Y."/>
            <person name="Jogler C."/>
        </authorList>
    </citation>
    <scope>NUCLEOTIDE SEQUENCE [LARGE SCALE GENOMIC DNA]</scope>
    <source>
        <strain evidence="7 8">FF011L</strain>
    </source>
</reference>
<keyword evidence="5" id="KW-0732">Signal</keyword>
<dbReference type="GO" id="GO:0009055">
    <property type="term" value="F:electron transfer activity"/>
    <property type="evidence" value="ECO:0007669"/>
    <property type="project" value="InterPro"/>
</dbReference>
<sequence precursor="true">MFLSCLRFVSVTCLLVVFWGQHARGEDALTEAVGTETPEVGVSAAIAQEALVTPSEVKVELAASEPDVVDPVAIRFDEQGRMWVIEMRDYPLPIPGKPPTGRIKVLQDSDHDGIYETATTFAKDLVFPTGLQPWQDGVIVTVAGQILFLADEDGDLKADRTEVWFEGFAQENEQLRANHPVVGPDGLVYVASGLRGGSVVSKNEKWESDAPVDLRGVDFAFDPQGGFFGPVSGNSQYGLTIDDFGVRIGCSNRRPAIQAVLPLDAIRSRSGMAPADALHDAGLSGGDSEVRPIAKAWTTSNLHAGQFSAACGVLRGCGPGMPAEWRDSLFVCEPTSYLVQRQQPVGDRAVLQFERSPGIECLASKNSWFRPVDLAYGPDGCLYVVDMMRAVIEHPQWMPEELKTRADMRWGDTQGRIWRLSAADFDGASAGRLLGNTKDVESLKTGASGRSASADGEAMGAIANLGSNDPWRRELASRKLWEAAASADGNSLEVLISHLNQWMLSEANAPEGLARAIQFMDRQDQFTADLQQRFLKHDDPRIRALVVRLLESKQALPEEMALALASDVSPLVRYQVAIALTNHQPMAPAQIAAFSAIAAEDAGDVWFDKLCFALPAESAAKVLENLLANSEVDLPLSFWQGLAKPAGKADPKSLVSLLEIDDSSAPKGLAVFAGLALPANWNADSADAKKKIEGIQQLAEERALDAEADAAVRQLGITILGRAADKTAKLRPLLDESTPPALRALALGHLMRNDQAWTLEWLGENFTSLVPVVRSAGIQGLMRSSAGIQWLLDRVEEGEIRGSLIGISNIQRLQASKDKAISKRAKELFAASNANRTQTIKEYAASLIGDGHALNGRKLFVQHCANCHKIDDIGIDVGPDISDSRTKTAPYLLTAVLDPNAAIDAAYSRYTLLTVDGTVHDGLLLSDTGEAVILQIPGGERVEVARDEIESMTTSGVSLMPEGFEQLVNVDQMRDLISFLKNWRYLDGAIPISDRR</sequence>
<dbReference type="AlphaFoldDB" id="A0A517MDH1"/>
<dbReference type="NCBIfam" id="TIGR02604">
    <property type="entry name" value="Piru_Ver_Nterm"/>
    <property type="match status" value="1"/>
</dbReference>
<organism evidence="7 8">
    <name type="scientific">Roseimaritima multifibrata</name>
    <dbReference type="NCBI Taxonomy" id="1930274"/>
    <lineage>
        <taxon>Bacteria</taxon>
        <taxon>Pseudomonadati</taxon>
        <taxon>Planctomycetota</taxon>
        <taxon>Planctomycetia</taxon>
        <taxon>Pirellulales</taxon>
        <taxon>Pirellulaceae</taxon>
        <taxon>Roseimaritima</taxon>
    </lineage>
</organism>
<protein>
    <recommendedName>
        <fullName evidence="6">Cytochrome c domain-containing protein</fullName>
    </recommendedName>
</protein>
<accession>A0A517MDH1</accession>
<evidence type="ECO:0000256" key="3">
    <source>
        <dbReference type="ARBA" id="ARBA00023004"/>
    </source>
</evidence>
<evidence type="ECO:0000313" key="8">
    <source>
        <dbReference type="Proteomes" id="UP000320672"/>
    </source>
</evidence>
<dbReference type="GO" id="GO:0020037">
    <property type="term" value="F:heme binding"/>
    <property type="evidence" value="ECO:0007669"/>
    <property type="project" value="InterPro"/>
</dbReference>
<dbReference type="PANTHER" id="PTHR33546">
    <property type="entry name" value="LARGE, MULTIFUNCTIONAL SECRETED PROTEIN-RELATED"/>
    <property type="match status" value="1"/>
</dbReference>
<dbReference type="Proteomes" id="UP000320672">
    <property type="component" value="Chromosome"/>
</dbReference>
<keyword evidence="2 4" id="KW-0479">Metal-binding</keyword>
<keyword evidence="8" id="KW-1185">Reference proteome</keyword>
<keyword evidence="3 4" id="KW-0408">Iron</keyword>
<evidence type="ECO:0000256" key="5">
    <source>
        <dbReference type="SAM" id="SignalP"/>
    </source>
</evidence>
<gene>
    <name evidence="7" type="ORF">FF011L_16300</name>
</gene>
<name>A0A517MDH1_9BACT</name>
<dbReference type="SUPFAM" id="SSF63829">
    <property type="entry name" value="Calcium-dependent phosphotriesterase"/>
    <property type="match status" value="1"/>
</dbReference>
<dbReference type="InterPro" id="IPR036909">
    <property type="entry name" value="Cyt_c-like_dom_sf"/>
</dbReference>
<dbReference type="InterPro" id="IPR013428">
    <property type="entry name" value="Membrane-bound_put_N"/>
</dbReference>
<dbReference type="RefSeq" id="WP_145351061.1">
    <property type="nucleotide sequence ID" value="NZ_CP036262.1"/>
</dbReference>
<dbReference type="EMBL" id="CP036262">
    <property type="protein sequence ID" value="QDS92876.1"/>
    <property type="molecule type" value="Genomic_DNA"/>
</dbReference>
<evidence type="ECO:0000256" key="4">
    <source>
        <dbReference type="PROSITE-ProRule" id="PRU00433"/>
    </source>
</evidence>
<dbReference type="NCBIfam" id="TIGR02603">
    <property type="entry name" value="CxxCH_TIGR02603"/>
    <property type="match status" value="1"/>
</dbReference>
<proteinExistence type="predicted"/>
<dbReference type="KEGG" id="rml:FF011L_16300"/>
<dbReference type="InterPro" id="IPR011042">
    <property type="entry name" value="6-blade_b-propeller_TolB-like"/>
</dbReference>
<dbReference type="OrthoDB" id="230287at2"/>
<evidence type="ECO:0000256" key="2">
    <source>
        <dbReference type="ARBA" id="ARBA00022723"/>
    </source>
</evidence>
<dbReference type="PANTHER" id="PTHR33546:SF1">
    <property type="entry name" value="LARGE, MULTIFUNCTIONAL SECRETED PROTEIN"/>
    <property type="match status" value="1"/>
</dbReference>
<dbReference type="SUPFAM" id="SSF46626">
    <property type="entry name" value="Cytochrome c"/>
    <property type="match status" value="1"/>
</dbReference>
<dbReference type="Pfam" id="PF23500">
    <property type="entry name" value="DUF7133"/>
    <property type="match status" value="1"/>
</dbReference>
<keyword evidence="1 4" id="KW-0349">Heme</keyword>
<feature type="signal peptide" evidence="5">
    <location>
        <begin position="1"/>
        <end position="23"/>
    </location>
</feature>
<feature type="domain" description="Cytochrome c" evidence="6">
    <location>
        <begin position="851"/>
        <end position="984"/>
    </location>
</feature>
<dbReference type="InterPro" id="IPR009056">
    <property type="entry name" value="Cyt_c-like_dom"/>
</dbReference>
<feature type="chain" id="PRO_5021913392" description="Cytochrome c domain-containing protein" evidence="5">
    <location>
        <begin position="24"/>
        <end position="996"/>
    </location>
</feature>
<dbReference type="Gene3D" id="2.120.10.30">
    <property type="entry name" value="TolB, C-terminal domain"/>
    <property type="match status" value="1"/>
</dbReference>
<evidence type="ECO:0000313" key="7">
    <source>
        <dbReference type="EMBL" id="QDS92876.1"/>
    </source>
</evidence>
<dbReference type="InterPro" id="IPR055557">
    <property type="entry name" value="DUF7133"/>
</dbReference>